<dbReference type="Gene3D" id="1.10.3470.10">
    <property type="entry name" value="ABC transporter involved in vitamin B12 uptake, BtuC"/>
    <property type="match status" value="1"/>
</dbReference>
<evidence type="ECO:0000313" key="10">
    <source>
        <dbReference type="EMBL" id="AIU93712.1"/>
    </source>
</evidence>
<keyword evidence="5 9" id="KW-0812">Transmembrane</keyword>
<feature type="transmembrane region" description="Helical" evidence="9">
    <location>
        <begin position="96"/>
        <end position="120"/>
    </location>
</feature>
<protein>
    <submittedName>
        <fullName evidence="10">Uncharacterized protein</fullName>
    </submittedName>
</protein>
<evidence type="ECO:0000256" key="3">
    <source>
        <dbReference type="ARBA" id="ARBA00022448"/>
    </source>
</evidence>
<evidence type="ECO:0000256" key="5">
    <source>
        <dbReference type="ARBA" id="ARBA00022692"/>
    </source>
</evidence>
<keyword evidence="7 9" id="KW-0472">Membrane</keyword>
<dbReference type="GO" id="GO:0005886">
    <property type="term" value="C:plasma membrane"/>
    <property type="evidence" value="ECO:0007669"/>
    <property type="project" value="UniProtKB-SubCell"/>
</dbReference>
<dbReference type="SUPFAM" id="SSF81345">
    <property type="entry name" value="ABC transporter involved in vitamin B12 uptake, BtuC"/>
    <property type="match status" value="1"/>
</dbReference>
<dbReference type="InterPro" id="IPR000522">
    <property type="entry name" value="ABC_transptr_permease_BtuC"/>
</dbReference>
<sequence>MCTYRHSQCLTAGSGRPDRRVATIVRATPRHVGRHWHRTPRNLMGRAQYLLGPNRRQRTIRHIGLLPGIEGDRPVVPGALVQGVHRHRPRIRCRHLGIVTLPVAAFLGALIPLAVTIVVSVRVNSVTAIVLVGVASSMVFSSLVTFVLLVLGDVHQLGTVMQSLACGFGDARWTSLIISPIHGVESSPPLTNSHTKYAAPSKTDRAVLRRRKRTTTTPPPRTCPVTAEQDGIELLDDVCELRAAHSIHPHWLAWFSSAGPEMMGWCRTSMWSHISTPSWKLPDTCSVRSSPARTRPGRSRWTPSVPVAATSTSPSCAATL</sequence>
<organism evidence="10">
    <name type="scientific">Rhodococcus sp. NS1</name>
    <dbReference type="NCBI Taxonomy" id="402236"/>
    <lineage>
        <taxon>Bacteria</taxon>
        <taxon>Bacillati</taxon>
        <taxon>Actinomycetota</taxon>
        <taxon>Actinomycetes</taxon>
        <taxon>Mycobacteriales</taxon>
        <taxon>Nocardiaceae</taxon>
        <taxon>Rhodococcus</taxon>
    </lineage>
</organism>
<feature type="transmembrane region" description="Helical" evidence="9">
    <location>
        <begin position="126"/>
        <end position="151"/>
    </location>
</feature>
<evidence type="ECO:0000256" key="6">
    <source>
        <dbReference type="ARBA" id="ARBA00022989"/>
    </source>
</evidence>
<feature type="region of interest" description="Disordered" evidence="8">
    <location>
        <begin position="287"/>
        <end position="320"/>
    </location>
</feature>
<dbReference type="Pfam" id="PF01032">
    <property type="entry name" value="FecCD"/>
    <property type="match status" value="1"/>
</dbReference>
<comment type="similarity">
    <text evidence="2">Belongs to the binding-protein-dependent transport system permease family. FecCD subfamily.</text>
</comment>
<keyword evidence="3" id="KW-0813">Transport</keyword>
<keyword evidence="10" id="KW-0614">Plasmid</keyword>
<keyword evidence="4" id="KW-1003">Cell membrane</keyword>
<evidence type="ECO:0000256" key="8">
    <source>
        <dbReference type="SAM" id="MobiDB-lite"/>
    </source>
</evidence>
<reference evidence="10" key="1">
    <citation type="submission" date="2014-03" db="EMBL/GenBank/DDBJ databases">
        <authorList>
            <person name="Zhang G."/>
            <person name="Zhu L."/>
            <person name="Fang P."/>
        </authorList>
    </citation>
    <scope>NUCLEOTIDE SEQUENCE</scope>
    <source>
        <strain evidence="10">NS1</strain>
        <plasmid evidence="10">pNSL1</plasmid>
    </source>
</reference>
<accession>A0A097SQB7</accession>
<evidence type="ECO:0000256" key="1">
    <source>
        <dbReference type="ARBA" id="ARBA00004651"/>
    </source>
</evidence>
<dbReference type="AlphaFoldDB" id="A0A097SQB7"/>
<feature type="compositionally biased region" description="Low complexity" evidence="8">
    <location>
        <begin position="308"/>
        <end position="320"/>
    </location>
</feature>
<evidence type="ECO:0000256" key="7">
    <source>
        <dbReference type="ARBA" id="ARBA00023136"/>
    </source>
</evidence>
<dbReference type="EMBL" id="KJ605395">
    <property type="protein sequence ID" value="AIU93712.1"/>
    <property type="molecule type" value="Genomic_DNA"/>
</dbReference>
<gene>
    <name evidence="10" type="ORF">LRS1606.278</name>
</gene>
<keyword evidence="6 9" id="KW-1133">Transmembrane helix</keyword>
<comment type="subcellular location">
    <subcellularLocation>
        <location evidence="1">Cell membrane</location>
        <topology evidence="1">Multi-pass membrane protein</topology>
    </subcellularLocation>
</comment>
<geneLocation type="plasmid" evidence="10">
    <name>pNSL1</name>
</geneLocation>
<dbReference type="GO" id="GO:0022857">
    <property type="term" value="F:transmembrane transporter activity"/>
    <property type="evidence" value="ECO:0007669"/>
    <property type="project" value="InterPro"/>
</dbReference>
<name>A0A097SQB7_9NOCA</name>
<dbReference type="InterPro" id="IPR037294">
    <property type="entry name" value="ABC_BtuC-like"/>
</dbReference>
<evidence type="ECO:0000256" key="9">
    <source>
        <dbReference type="SAM" id="Phobius"/>
    </source>
</evidence>
<evidence type="ECO:0000256" key="2">
    <source>
        <dbReference type="ARBA" id="ARBA00007935"/>
    </source>
</evidence>
<proteinExistence type="inferred from homology"/>
<evidence type="ECO:0000256" key="4">
    <source>
        <dbReference type="ARBA" id="ARBA00022475"/>
    </source>
</evidence>